<feature type="transmembrane region" description="Helical" evidence="7">
    <location>
        <begin position="250"/>
        <end position="269"/>
    </location>
</feature>
<dbReference type="GO" id="GO:0012505">
    <property type="term" value="C:endomembrane system"/>
    <property type="evidence" value="ECO:0007669"/>
    <property type="project" value="UniProtKB-SubCell"/>
</dbReference>
<dbReference type="InterPro" id="IPR003492">
    <property type="entry name" value="Battenin_disease_Cln3"/>
</dbReference>
<keyword evidence="7" id="KW-0458">Lysosome</keyword>
<keyword evidence="4 7" id="KW-0812">Transmembrane</keyword>
<comment type="similarity">
    <text evidence="2 7">Belongs to the battenin family.</text>
</comment>
<dbReference type="InterPro" id="IPR036259">
    <property type="entry name" value="MFS_trans_sf"/>
</dbReference>
<keyword evidence="5 7" id="KW-1133">Transmembrane helix</keyword>
<dbReference type="AlphaFoldDB" id="A0AAU9W6N7"/>
<evidence type="ECO:0000256" key="6">
    <source>
        <dbReference type="ARBA" id="ARBA00023136"/>
    </source>
</evidence>
<evidence type="ECO:0000313" key="9">
    <source>
        <dbReference type="Proteomes" id="UP001159428"/>
    </source>
</evidence>
<keyword evidence="6 7" id="KW-0472">Membrane</keyword>
<keyword evidence="3" id="KW-0813">Transport</keyword>
<dbReference type="Proteomes" id="UP001159428">
    <property type="component" value="Unassembled WGS sequence"/>
</dbReference>
<evidence type="ECO:0000256" key="2">
    <source>
        <dbReference type="ARBA" id="ARBA00007467"/>
    </source>
</evidence>
<feature type="non-terminal residue" evidence="8">
    <location>
        <position position="1"/>
    </location>
</feature>
<feature type="transmembrane region" description="Helical" evidence="7">
    <location>
        <begin position="12"/>
        <end position="31"/>
    </location>
</feature>
<dbReference type="EMBL" id="CALNXJ010000008">
    <property type="protein sequence ID" value="CAH3046617.1"/>
    <property type="molecule type" value="Genomic_DNA"/>
</dbReference>
<dbReference type="Pfam" id="PF02487">
    <property type="entry name" value="CLN3"/>
    <property type="match status" value="2"/>
</dbReference>
<dbReference type="PRINTS" id="PR01315">
    <property type="entry name" value="BATTENIN"/>
</dbReference>
<evidence type="ECO:0000256" key="5">
    <source>
        <dbReference type="ARBA" id="ARBA00022989"/>
    </source>
</evidence>
<gene>
    <name evidence="8" type="ORF">PMEA_00033355</name>
</gene>
<feature type="transmembrane region" description="Helical" evidence="7">
    <location>
        <begin position="43"/>
        <end position="73"/>
    </location>
</feature>
<dbReference type="SUPFAM" id="SSF103473">
    <property type="entry name" value="MFS general substrate transporter"/>
    <property type="match status" value="1"/>
</dbReference>
<feature type="transmembrane region" description="Helical" evidence="7">
    <location>
        <begin position="125"/>
        <end position="143"/>
    </location>
</feature>
<dbReference type="InterPro" id="IPR018460">
    <property type="entry name" value="Battenin_disease_Cln3_subgr"/>
</dbReference>
<dbReference type="PANTHER" id="PTHR10981">
    <property type="entry name" value="BATTENIN"/>
    <property type="match status" value="1"/>
</dbReference>
<name>A0AAU9W6N7_9CNID</name>
<keyword evidence="9" id="KW-1185">Reference proteome</keyword>
<dbReference type="CDD" id="cd06174">
    <property type="entry name" value="MFS"/>
    <property type="match status" value="1"/>
</dbReference>
<evidence type="ECO:0000256" key="1">
    <source>
        <dbReference type="ARBA" id="ARBA00004127"/>
    </source>
</evidence>
<dbReference type="GO" id="GO:0005765">
    <property type="term" value="C:lysosomal membrane"/>
    <property type="evidence" value="ECO:0007669"/>
    <property type="project" value="UniProtKB-SubCell"/>
</dbReference>
<dbReference type="Gene3D" id="1.20.1250.20">
    <property type="entry name" value="MFS general substrate transporter like domains"/>
    <property type="match status" value="1"/>
</dbReference>
<feature type="transmembrane region" description="Helical" evidence="7">
    <location>
        <begin position="93"/>
        <end position="113"/>
    </location>
</feature>
<protein>
    <recommendedName>
        <fullName evidence="7">Battenin</fullName>
    </recommendedName>
</protein>
<feature type="transmembrane region" description="Helical" evidence="7">
    <location>
        <begin position="275"/>
        <end position="294"/>
    </location>
</feature>
<proteinExistence type="inferred from homology"/>
<evidence type="ECO:0000256" key="3">
    <source>
        <dbReference type="ARBA" id="ARBA00022448"/>
    </source>
</evidence>
<comment type="caution">
    <text evidence="8">The sequence shown here is derived from an EMBL/GenBank/DDBJ whole genome shotgun (WGS) entry which is preliminary data.</text>
</comment>
<reference evidence="8 9" key="1">
    <citation type="submission" date="2022-05" db="EMBL/GenBank/DDBJ databases">
        <authorList>
            <consortium name="Genoscope - CEA"/>
            <person name="William W."/>
        </authorList>
    </citation>
    <scope>NUCLEOTIDE SEQUENCE [LARGE SCALE GENOMIC DNA]</scope>
</reference>
<dbReference type="GO" id="GO:0051453">
    <property type="term" value="P:regulation of intracellular pH"/>
    <property type="evidence" value="ECO:0007669"/>
    <property type="project" value="TreeGrafter"/>
</dbReference>
<accession>A0AAU9W6N7</accession>
<dbReference type="PANTHER" id="PTHR10981:SF0">
    <property type="entry name" value="BATTENIN"/>
    <property type="match status" value="1"/>
</dbReference>
<dbReference type="PIRSF" id="PIRSF015974">
    <property type="entry name" value="CLN3_BTN1"/>
    <property type="match status" value="1"/>
</dbReference>
<evidence type="ECO:0000313" key="8">
    <source>
        <dbReference type="EMBL" id="CAH3046617.1"/>
    </source>
</evidence>
<comment type="subcellular location">
    <subcellularLocation>
        <location evidence="1">Endomembrane system</location>
        <topology evidence="1">Multi-pass membrane protein</topology>
    </subcellularLocation>
    <subcellularLocation>
        <location evidence="7">Lysosome membrane</location>
        <topology evidence="7">Multi-pass membrane protein</topology>
    </subcellularLocation>
</comment>
<evidence type="ECO:0000256" key="4">
    <source>
        <dbReference type="ARBA" id="ARBA00022692"/>
    </source>
</evidence>
<feature type="transmembrane region" description="Helical" evidence="7">
    <location>
        <begin position="185"/>
        <end position="202"/>
    </location>
</feature>
<organism evidence="8 9">
    <name type="scientific">Pocillopora meandrina</name>
    <dbReference type="NCBI Taxonomy" id="46732"/>
    <lineage>
        <taxon>Eukaryota</taxon>
        <taxon>Metazoa</taxon>
        <taxon>Cnidaria</taxon>
        <taxon>Anthozoa</taxon>
        <taxon>Hexacorallia</taxon>
        <taxon>Scleractinia</taxon>
        <taxon>Astrocoeniina</taxon>
        <taxon>Pocilloporidae</taxon>
        <taxon>Pocillopora</taxon>
    </lineage>
</organism>
<evidence type="ECO:0000256" key="7">
    <source>
        <dbReference type="RuleBase" id="RU361113"/>
    </source>
</evidence>
<sequence length="348" mass="39029">DGLECSPFSTGTVLLADILPSFVISITAPFFMQRTRYSVRMTICVLFAFASFSIVAFSRVLWITLLGVAFASLSSGLGETTLLSYSAHFDRDVVSTWSSGTGGSSAFAALSYAGLISSGITPRNTVLIMNIIPFLMGICYWFILEHPEGITEREPLLGKARTEGTDKLPVVSLTFGKKLSITKSLMKFILPIFFIYFAEYFINQGLHELIYWNRIWLSPSDQYRWYQVSFRVGTFISRSSVNIFPIKKTWLLAVLQNVNLVILLCEAYFPFLPSVWIMFLISLYVGLLGGSCYVNTFYRISQEVPPEHREFSMGVTSVPINGGIALAGVAVLPTHRAFCTYWRNKMRS</sequence>